<evidence type="ECO:0000256" key="3">
    <source>
        <dbReference type="ARBA" id="ARBA00022618"/>
    </source>
</evidence>
<dbReference type="CDD" id="cd08366">
    <property type="entry name" value="APC10"/>
    <property type="match status" value="1"/>
</dbReference>
<proteinExistence type="inferred from homology"/>
<evidence type="ECO:0000256" key="2">
    <source>
        <dbReference type="ARBA" id="ARBA00013927"/>
    </source>
</evidence>
<evidence type="ECO:0000256" key="6">
    <source>
        <dbReference type="ARBA" id="ARBA00023306"/>
    </source>
</evidence>
<evidence type="ECO:0000313" key="10">
    <source>
        <dbReference type="Proteomes" id="UP001642483"/>
    </source>
</evidence>
<dbReference type="SUPFAM" id="SSF49785">
    <property type="entry name" value="Galactose-binding domain-like"/>
    <property type="match status" value="1"/>
</dbReference>
<dbReference type="EMBL" id="CAWYQH010000097">
    <property type="protein sequence ID" value="CAK8683539.1"/>
    <property type="molecule type" value="Genomic_DNA"/>
</dbReference>
<evidence type="ECO:0000256" key="5">
    <source>
        <dbReference type="ARBA" id="ARBA00022786"/>
    </source>
</evidence>
<accession>A0ABP0FYC0</accession>
<dbReference type="PROSITE" id="PS51284">
    <property type="entry name" value="DOC"/>
    <property type="match status" value="1"/>
</dbReference>
<dbReference type="Gene3D" id="2.60.120.260">
    <property type="entry name" value="Galactose-binding domain-like"/>
    <property type="match status" value="1"/>
</dbReference>
<gene>
    <name evidence="9" type="ORF">CVLEPA_LOCUS14606</name>
</gene>
<dbReference type="InterPro" id="IPR016901">
    <property type="entry name" value="APC10/Doc1"/>
</dbReference>
<dbReference type="PANTHER" id="PTHR12936">
    <property type="entry name" value="ANAPHASE-PROMOTING COMPLEX 10"/>
    <property type="match status" value="1"/>
</dbReference>
<dbReference type="PANTHER" id="PTHR12936:SF0">
    <property type="entry name" value="ANAPHASE-PROMOTING COMPLEX SUBUNIT 10"/>
    <property type="match status" value="1"/>
</dbReference>
<dbReference type="SMART" id="SM01337">
    <property type="entry name" value="APC10"/>
    <property type="match status" value="1"/>
</dbReference>
<protein>
    <recommendedName>
        <fullName evidence="2 7">Anaphase-promoting complex subunit 10</fullName>
    </recommendedName>
</protein>
<dbReference type="Proteomes" id="UP001642483">
    <property type="component" value="Unassembled WGS sequence"/>
</dbReference>
<keyword evidence="6 7" id="KW-0131">Cell cycle</keyword>
<evidence type="ECO:0000313" key="9">
    <source>
        <dbReference type="EMBL" id="CAK8683539.1"/>
    </source>
</evidence>
<dbReference type="Pfam" id="PF03256">
    <property type="entry name" value="ANAPC10"/>
    <property type="match status" value="1"/>
</dbReference>
<evidence type="ECO:0000259" key="8">
    <source>
        <dbReference type="PROSITE" id="PS51284"/>
    </source>
</evidence>
<comment type="function">
    <text evidence="7">Component of the anaphase promoting complex/cyclosome (APC/C), a cell cycle-regulated E3 ubiquitin-protein ligase complex that controls progression through mitosis and the G1 phase of the cell cycle.</text>
</comment>
<dbReference type="PIRSF" id="PIRSF028841">
    <property type="entry name" value="APC10_sub"/>
    <property type="match status" value="1"/>
</dbReference>
<evidence type="ECO:0000256" key="4">
    <source>
        <dbReference type="ARBA" id="ARBA00022776"/>
    </source>
</evidence>
<keyword evidence="3 7" id="KW-0132">Cell division</keyword>
<comment type="similarity">
    <text evidence="1 7">Belongs to the APC10 family.</text>
</comment>
<keyword evidence="10" id="KW-1185">Reference proteome</keyword>
<feature type="domain" description="DOC" evidence="8">
    <location>
        <begin position="11"/>
        <end position="196"/>
    </location>
</feature>
<evidence type="ECO:0000256" key="7">
    <source>
        <dbReference type="PIRNR" id="PIRNR028841"/>
    </source>
</evidence>
<reference evidence="9 10" key="1">
    <citation type="submission" date="2024-02" db="EMBL/GenBank/DDBJ databases">
        <authorList>
            <person name="Daric V."/>
            <person name="Darras S."/>
        </authorList>
    </citation>
    <scope>NUCLEOTIDE SEQUENCE [LARGE SCALE GENOMIC DNA]</scope>
</reference>
<keyword evidence="5 7" id="KW-0833">Ubl conjugation pathway</keyword>
<dbReference type="InterPro" id="IPR008979">
    <property type="entry name" value="Galactose-bd-like_sf"/>
</dbReference>
<dbReference type="InterPro" id="IPR004939">
    <property type="entry name" value="APC_su10/DOC_dom"/>
</dbReference>
<organism evidence="9 10">
    <name type="scientific">Clavelina lepadiformis</name>
    <name type="common">Light-bulb sea squirt</name>
    <name type="synonym">Ascidia lepadiformis</name>
    <dbReference type="NCBI Taxonomy" id="159417"/>
    <lineage>
        <taxon>Eukaryota</taxon>
        <taxon>Metazoa</taxon>
        <taxon>Chordata</taxon>
        <taxon>Tunicata</taxon>
        <taxon>Ascidiacea</taxon>
        <taxon>Aplousobranchia</taxon>
        <taxon>Clavelinidae</taxon>
        <taxon>Clavelina</taxon>
    </lineage>
</organism>
<evidence type="ECO:0000256" key="1">
    <source>
        <dbReference type="ARBA" id="ARBA00006762"/>
    </source>
</evidence>
<sequence length="203" mass="23153">MSDDGESDGIDATNYRYVIKSDLKELMETQCLKEIGSQAIWSVSSCKQGYGVNLLRDNNLETYWQSDGIQPHMVNVQFRQKTSIHSIGVYTDYKADESYTPSRLSVLIGNDFNDLHEIEQIEINEPTGWVWIKLHDHARGKSVRTFMAQISVQQNHQNGRDTHMRQIKVFASTKESASLDHVLSGTRLPCFTSVDCSQYSTIR</sequence>
<keyword evidence="4 7" id="KW-0498">Mitosis</keyword>
<name>A0ABP0FYC0_CLALP</name>
<comment type="caution">
    <text evidence="9">The sequence shown here is derived from an EMBL/GenBank/DDBJ whole genome shotgun (WGS) entry which is preliminary data.</text>
</comment>